<keyword evidence="2" id="KW-1185">Reference proteome</keyword>
<accession>A0A418ZVP2</accession>
<name>A0A418ZVP2_9RHOB</name>
<protein>
    <submittedName>
        <fullName evidence="1">Uncharacterized protein</fullName>
    </submittedName>
</protein>
<comment type="caution">
    <text evidence="1">The sequence shown here is derived from an EMBL/GenBank/DDBJ whole genome shotgun (WGS) entry which is preliminary data.</text>
</comment>
<sequence>MKSKVEFQNGQPIVDAADIAPLLELDVVGFQALMKSGKIRTGVERGSGQDEGKLRLTFQSSQWRVRLPLKMPQRSTRR</sequence>
<evidence type="ECO:0000313" key="1">
    <source>
        <dbReference type="EMBL" id="RJL03434.1"/>
    </source>
</evidence>
<dbReference type="Pfam" id="PF20132">
    <property type="entry name" value="DUF6522"/>
    <property type="match status" value="1"/>
</dbReference>
<evidence type="ECO:0000313" key="2">
    <source>
        <dbReference type="Proteomes" id="UP000285530"/>
    </source>
</evidence>
<dbReference type="Proteomes" id="UP000285530">
    <property type="component" value="Unassembled WGS sequence"/>
</dbReference>
<dbReference type="EMBL" id="QZEV01000046">
    <property type="protein sequence ID" value="RJL03434.1"/>
    <property type="molecule type" value="Genomic_DNA"/>
</dbReference>
<proteinExistence type="predicted"/>
<reference evidence="1 2" key="1">
    <citation type="submission" date="2018-09" db="EMBL/GenBank/DDBJ databases">
        <title>Paracoccus onubensis nov. sp. a moderate halophilic bacterium isolated from Gruta de las Maravillas (Aracena, Spain).</title>
        <authorList>
            <person name="Jurado V."/>
            <person name="Gutierrez-Patricio S."/>
            <person name="Gonzalez-Pimentel J.L."/>
            <person name="Laiz L."/>
            <person name="Saiz-Jimenez C."/>
        </authorList>
    </citation>
    <scope>NUCLEOTIDE SEQUENCE [LARGE SCALE GENOMIC DNA]</scope>
    <source>
        <strain evidence="1 2">DSM 19484</strain>
    </source>
</reference>
<gene>
    <name evidence="1" type="ORF">D3P06_10130</name>
</gene>
<dbReference type="InterPro" id="IPR045389">
    <property type="entry name" value="DUF6522"/>
</dbReference>
<dbReference type="RefSeq" id="WP_119886465.1">
    <property type="nucleotide sequence ID" value="NZ_CP067169.1"/>
</dbReference>
<dbReference type="OrthoDB" id="8238457at2"/>
<dbReference type="AlphaFoldDB" id="A0A418ZVP2"/>
<organism evidence="1 2">
    <name type="scientific">Paracoccus aestuarii</name>
    <dbReference type="NCBI Taxonomy" id="453842"/>
    <lineage>
        <taxon>Bacteria</taxon>
        <taxon>Pseudomonadati</taxon>
        <taxon>Pseudomonadota</taxon>
        <taxon>Alphaproteobacteria</taxon>
        <taxon>Rhodobacterales</taxon>
        <taxon>Paracoccaceae</taxon>
        <taxon>Paracoccus</taxon>
    </lineage>
</organism>